<comment type="subcellular location">
    <subcellularLocation>
        <location evidence="1">Cell membrane</location>
        <topology evidence="1">Multi-pass membrane protein</topology>
    </subcellularLocation>
</comment>
<feature type="transmembrane region" description="Helical" evidence="6">
    <location>
        <begin position="70"/>
        <end position="88"/>
    </location>
</feature>
<dbReference type="SUPFAM" id="SSF103481">
    <property type="entry name" value="Multidrug resistance efflux transporter EmrE"/>
    <property type="match status" value="2"/>
</dbReference>
<dbReference type="Pfam" id="PF00892">
    <property type="entry name" value="EamA"/>
    <property type="match status" value="2"/>
</dbReference>
<evidence type="ECO:0000256" key="4">
    <source>
        <dbReference type="ARBA" id="ARBA00022989"/>
    </source>
</evidence>
<name>A0A2Z2M772_THEGO</name>
<dbReference type="RefSeq" id="WP_088885869.1">
    <property type="nucleotide sequence ID" value="NZ_CP014855.1"/>
</dbReference>
<protein>
    <submittedName>
        <fullName evidence="8">Permease</fullName>
    </submittedName>
</protein>
<feature type="domain" description="EamA" evidence="7">
    <location>
        <begin position="150"/>
        <end position="273"/>
    </location>
</feature>
<dbReference type="KEGG" id="tgg:A3K92_08615"/>
<feature type="transmembrane region" description="Helical" evidence="6">
    <location>
        <begin position="128"/>
        <end position="146"/>
    </location>
</feature>
<feature type="transmembrane region" description="Helical" evidence="6">
    <location>
        <begin position="36"/>
        <end position="58"/>
    </location>
</feature>
<evidence type="ECO:0000256" key="3">
    <source>
        <dbReference type="ARBA" id="ARBA00022692"/>
    </source>
</evidence>
<dbReference type="AlphaFoldDB" id="A0A2Z2M772"/>
<dbReference type="PANTHER" id="PTHR42920:SF5">
    <property type="entry name" value="EAMA DOMAIN-CONTAINING PROTEIN"/>
    <property type="match status" value="1"/>
</dbReference>
<dbReference type="InterPro" id="IPR051258">
    <property type="entry name" value="Diverse_Substrate_Transporter"/>
</dbReference>
<keyword evidence="3 6" id="KW-0812">Transmembrane</keyword>
<organism evidence="8 9">
    <name type="scientific">Thermococcus gorgonarius</name>
    <dbReference type="NCBI Taxonomy" id="71997"/>
    <lineage>
        <taxon>Archaea</taxon>
        <taxon>Methanobacteriati</taxon>
        <taxon>Methanobacteriota</taxon>
        <taxon>Thermococci</taxon>
        <taxon>Thermococcales</taxon>
        <taxon>Thermococcaceae</taxon>
        <taxon>Thermococcus</taxon>
    </lineage>
</organism>
<feature type="transmembrane region" description="Helical" evidence="6">
    <location>
        <begin position="233"/>
        <end position="250"/>
    </location>
</feature>
<evidence type="ECO:0000256" key="6">
    <source>
        <dbReference type="SAM" id="Phobius"/>
    </source>
</evidence>
<gene>
    <name evidence="8" type="ORF">A3K92_08615</name>
</gene>
<feature type="transmembrane region" description="Helical" evidence="6">
    <location>
        <begin position="256"/>
        <end position="274"/>
    </location>
</feature>
<evidence type="ECO:0000313" key="8">
    <source>
        <dbReference type="EMBL" id="ASJ01536.1"/>
    </source>
</evidence>
<dbReference type="PANTHER" id="PTHR42920">
    <property type="entry name" value="OS03G0707200 PROTEIN-RELATED"/>
    <property type="match status" value="1"/>
</dbReference>
<dbReference type="Gene3D" id="1.10.3730.20">
    <property type="match status" value="1"/>
</dbReference>
<dbReference type="InterPro" id="IPR037185">
    <property type="entry name" value="EmrE-like"/>
</dbReference>
<feature type="transmembrane region" description="Helical" evidence="6">
    <location>
        <begin position="94"/>
        <end position="116"/>
    </location>
</feature>
<dbReference type="GeneID" id="33332611"/>
<sequence>MKEETVGTLLAFVVLVLLGMEPIVIKASPVNPFAFVSTASLFASFILWAALLATGKAGEILEKPGEIKKTFLTGLFATAVAYSLFTYGTRLSTAINSAILTRFEVFYSFLIGWLFLREKITAKGAFSALALVSGVFLVVTGGKGMAIREGDVLLLLTPLFWQIGHAIAKRTAYSPLTIATLRNTFGGLLLLIPALKTGFAFTPLALAEGVIIALTQSLWYYSIARINLSKATAILTPSPVLSVVASMALLGERVTVYHVVGLALIIAGTLLVALEKSGRR</sequence>
<proteinExistence type="predicted"/>
<dbReference type="EMBL" id="CP014855">
    <property type="protein sequence ID" value="ASJ01536.1"/>
    <property type="molecule type" value="Genomic_DNA"/>
</dbReference>
<keyword evidence="5 6" id="KW-0472">Membrane</keyword>
<evidence type="ECO:0000256" key="1">
    <source>
        <dbReference type="ARBA" id="ARBA00004651"/>
    </source>
</evidence>
<evidence type="ECO:0000256" key="2">
    <source>
        <dbReference type="ARBA" id="ARBA00022475"/>
    </source>
</evidence>
<dbReference type="Proteomes" id="UP000250134">
    <property type="component" value="Chromosome"/>
</dbReference>
<dbReference type="InterPro" id="IPR000620">
    <property type="entry name" value="EamA_dom"/>
</dbReference>
<feature type="domain" description="EamA" evidence="7">
    <location>
        <begin position="7"/>
        <end position="140"/>
    </location>
</feature>
<evidence type="ECO:0000313" key="9">
    <source>
        <dbReference type="Proteomes" id="UP000250134"/>
    </source>
</evidence>
<feature type="transmembrane region" description="Helical" evidence="6">
    <location>
        <begin position="201"/>
        <end position="221"/>
    </location>
</feature>
<dbReference type="OrthoDB" id="86099at2157"/>
<reference evidence="8 9" key="1">
    <citation type="submission" date="2016-03" db="EMBL/GenBank/DDBJ databases">
        <title>Complete genome sequence of Thermococcus gorgonarius.</title>
        <authorList>
            <person name="Oger P.M."/>
        </authorList>
    </citation>
    <scope>NUCLEOTIDE SEQUENCE [LARGE SCALE GENOMIC DNA]</scope>
    <source>
        <strain evidence="8 9">W-12</strain>
    </source>
</reference>
<keyword evidence="4 6" id="KW-1133">Transmembrane helix</keyword>
<keyword evidence="9" id="KW-1185">Reference proteome</keyword>
<accession>A0A2Z2M772</accession>
<keyword evidence="2" id="KW-1003">Cell membrane</keyword>
<evidence type="ECO:0000259" key="7">
    <source>
        <dbReference type="Pfam" id="PF00892"/>
    </source>
</evidence>
<evidence type="ECO:0000256" key="5">
    <source>
        <dbReference type="ARBA" id="ARBA00023136"/>
    </source>
</evidence>
<dbReference type="GO" id="GO:0005886">
    <property type="term" value="C:plasma membrane"/>
    <property type="evidence" value="ECO:0007669"/>
    <property type="project" value="UniProtKB-SubCell"/>
</dbReference>